<sequence>MERLIRFVRVAWKLSGHMPWIDESEWEAEDVATLRQFLVSKSGRKLRRILLNMVLRQNAAVVSQRDTNQLKFEAGYANGMRTTVHTLEALARDIEPEEDLPSDVFGVGRAMSEDPTARRVF</sequence>
<gene>
    <name evidence="1" type="ORF">DCW74_18750</name>
</gene>
<dbReference type="AlphaFoldDB" id="A0A350P8Z4"/>
<dbReference type="EMBL" id="DNAN01000655">
    <property type="protein sequence ID" value="HAW77761.1"/>
    <property type="molecule type" value="Genomic_DNA"/>
</dbReference>
<dbReference type="Proteomes" id="UP000263517">
    <property type="component" value="Unassembled WGS sequence"/>
</dbReference>
<accession>A0A350P8Z4</accession>
<comment type="caution">
    <text evidence="1">The sequence shown here is derived from an EMBL/GenBank/DDBJ whole genome shotgun (WGS) entry which is preliminary data.</text>
</comment>
<evidence type="ECO:0000313" key="2">
    <source>
        <dbReference type="Proteomes" id="UP000263517"/>
    </source>
</evidence>
<organism evidence="1 2">
    <name type="scientific">Alteromonas australica</name>
    <dbReference type="NCBI Taxonomy" id="589873"/>
    <lineage>
        <taxon>Bacteria</taxon>
        <taxon>Pseudomonadati</taxon>
        <taxon>Pseudomonadota</taxon>
        <taxon>Gammaproteobacteria</taxon>
        <taxon>Alteromonadales</taxon>
        <taxon>Alteromonadaceae</taxon>
        <taxon>Alteromonas/Salinimonas group</taxon>
        <taxon>Alteromonas</taxon>
    </lineage>
</organism>
<name>A0A350P8Z4_9ALTE</name>
<protein>
    <submittedName>
        <fullName evidence="1">Uncharacterized protein</fullName>
    </submittedName>
</protein>
<proteinExistence type="predicted"/>
<reference evidence="1 2" key="1">
    <citation type="journal article" date="2018" name="Nat. Biotechnol.">
        <title>A standardized bacterial taxonomy based on genome phylogeny substantially revises the tree of life.</title>
        <authorList>
            <person name="Parks D.H."/>
            <person name="Chuvochina M."/>
            <person name="Waite D.W."/>
            <person name="Rinke C."/>
            <person name="Skarshewski A."/>
            <person name="Chaumeil P.A."/>
            <person name="Hugenholtz P."/>
        </authorList>
    </citation>
    <scope>NUCLEOTIDE SEQUENCE [LARGE SCALE GENOMIC DNA]</scope>
    <source>
        <strain evidence="1">UBA11978</strain>
    </source>
</reference>
<evidence type="ECO:0000313" key="1">
    <source>
        <dbReference type="EMBL" id="HAW77761.1"/>
    </source>
</evidence>